<dbReference type="PANTHER" id="PTHR45828:SF9">
    <property type="entry name" value="CELL WALL INTEGRITY AND STRESS RESPONSE COMPONENT 4-LIKE-RELATED"/>
    <property type="match status" value="1"/>
</dbReference>
<evidence type="ECO:0000256" key="3">
    <source>
        <dbReference type="ARBA" id="ARBA00022525"/>
    </source>
</evidence>
<dbReference type="InterPro" id="IPR042307">
    <property type="entry name" value="Reeler_sf"/>
</dbReference>
<comment type="caution">
    <text evidence="11">The sequence shown here is derived from an EMBL/GenBank/DDBJ whole genome shotgun (WGS) entry which is preliminary data.</text>
</comment>
<evidence type="ECO:0000256" key="6">
    <source>
        <dbReference type="ARBA" id="ARBA00022729"/>
    </source>
</evidence>
<dbReference type="EMBL" id="JBJQND010000003">
    <property type="protein sequence ID" value="KAL3882367.1"/>
    <property type="molecule type" value="Genomic_DNA"/>
</dbReference>
<evidence type="ECO:0000256" key="2">
    <source>
        <dbReference type="ARBA" id="ARBA00008501"/>
    </source>
</evidence>
<name>A0ABD3XBI5_SINWO</name>
<dbReference type="GO" id="GO:0005576">
    <property type="term" value="C:extracellular region"/>
    <property type="evidence" value="ECO:0007669"/>
    <property type="project" value="UniProtKB-SubCell"/>
</dbReference>
<keyword evidence="8" id="KW-0044">Antibiotic</keyword>
<sequence length="199" mass="21625">MTMLRCALLVIFLVASVFSLPTGAPPKACDRMIPGHGPDTVSGDPPFAIHISTTSYKAGSVITGSITPTQEGHMIRGILLQARSTTNTSEMLGTFVPTSTDTHTVCGPQNLTALTHSNPKQKAAVTFSWMAPSEPVGDFIFRLTIVENFHPSQYWLNITSPVVSDCSQKTATDPDDSCEDLPTPHFFDVSEYGYKFERL</sequence>
<organism evidence="11 12">
    <name type="scientific">Sinanodonta woodiana</name>
    <name type="common">Chinese pond mussel</name>
    <name type="synonym">Anodonta woodiana</name>
    <dbReference type="NCBI Taxonomy" id="1069815"/>
    <lineage>
        <taxon>Eukaryota</taxon>
        <taxon>Metazoa</taxon>
        <taxon>Spiralia</taxon>
        <taxon>Lophotrochozoa</taxon>
        <taxon>Mollusca</taxon>
        <taxon>Bivalvia</taxon>
        <taxon>Autobranchia</taxon>
        <taxon>Heteroconchia</taxon>
        <taxon>Palaeoheterodonta</taxon>
        <taxon>Unionida</taxon>
        <taxon>Unionoidea</taxon>
        <taxon>Unionidae</taxon>
        <taxon>Unioninae</taxon>
        <taxon>Sinanodonta</taxon>
    </lineage>
</organism>
<evidence type="ECO:0000256" key="1">
    <source>
        <dbReference type="ARBA" id="ARBA00004613"/>
    </source>
</evidence>
<evidence type="ECO:0000313" key="12">
    <source>
        <dbReference type="Proteomes" id="UP001634394"/>
    </source>
</evidence>
<keyword evidence="7" id="KW-0391">Immunity</keyword>
<gene>
    <name evidence="11" type="ORF">ACJMK2_028719</name>
</gene>
<evidence type="ECO:0000256" key="9">
    <source>
        <dbReference type="SAM" id="SignalP"/>
    </source>
</evidence>
<keyword evidence="12" id="KW-1185">Reference proteome</keyword>
<dbReference type="GO" id="GO:0045087">
    <property type="term" value="P:innate immune response"/>
    <property type="evidence" value="ECO:0007669"/>
    <property type="project" value="UniProtKB-KW"/>
</dbReference>
<keyword evidence="3" id="KW-0964">Secreted</keyword>
<comment type="similarity">
    <text evidence="2">Belongs to the insect defense protein family.</text>
</comment>
<dbReference type="Pfam" id="PF02014">
    <property type="entry name" value="Reeler"/>
    <property type="match status" value="1"/>
</dbReference>
<comment type="subcellular location">
    <subcellularLocation>
        <location evidence="1">Secreted</location>
    </subcellularLocation>
</comment>
<evidence type="ECO:0000313" key="11">
    <source>
        <dbReference type="EMBL" id="KAL3882367.1"/>
    </source>
</evidence>
<dbReference type="PANTHER" id="PTHR45828">
    <property type="entry name" value="CYTOCHROME B561/FERRIC REDUCTASE TRANSMEMBRANE"/>
    <property type="match status" value="1"/>
</dbReference>
<dbReference type="Gene3D" id="2.60.40.4060">
    <property type="entry name" value="Reeler domain"/>
    <property type="match status" value="1"/>
</dbReference>
<evidence type="ECO:0000256" key="5">
    <source>
        <dbReference type="ARBA" id="ARBA00022588"/>
    </source>
</evidence>
<dbReference type="GO" id="GO:0042742">
    <property type="term" value="P:defense response to bacterium"/>
    <property type="evidence" value="ECO:0007669"/>
    <property type="project" value="UniProtKB-KW"/>
</dbReference>
<dbReference type="PROSITE" id="PS51019">
    <property type="entry name" value="REELIN"/>
    <property type="match status" value="1"/>
</dbReference>
<feature type="chain" id="PRO_5044787699" description="Reelin domain-containing protein" evidence="9">
    <location>
        <begin position="20"/>
        <end position="199"/>
    </location>
</feature>
<keyword evidence="4" id="KW-0929">Antimicrobial</keyword>
<protein>
    <recommendedName>
        <fullName evidence="10">Reelin domain-containing protein</fullName>
    </recommendedName>
</protein>
<reference evidence="11 12" key="1">
    <citation type="submission" date="2024-11" db="EMBL/GenBank/DDBJ databases">
        <title>Chromosome-level genome assembly of the freshwater bivalve Anodonta woodiana.</title>
        <authorList>
            <person name="Chen X."/>
        </authorList>
    </citation>
    <scope>NUCLEOTIDE SEQUENCE [LARGE SCALE GENOMIC DNA]</scope>
    <source>
        <strain evidence="11">MN2024</strain>
        <tissue evidence="11">Gills</tissue>
    </source>
</reference>
<dbReference type="Proteomes" id="UP001634394">
    <property type="component" value="Unassembled WGS sequence"/>
</dbReference>
<evidence type="ECO:0000256" key="4">
    <source>
        <dbReference type="ARBA" id="ARBA00022529"/>
    </source>
</evidence>
<dbReference type="CDD" id="cd08544">
    <property type="entry name" value="Reeler"/>
    <property type="match status" value="1"/>
</dbReference>
<proteinExistence type="inferred from homology"/>
<feature type="signal peptide" evidence="9">
    <location>
        <begin position="1"/>
        <end position="19"/>
    </location>
</feature>
<keyword evidence="6 9" id="KW-0732">Signal</keyword>
<keyword evidence="5" id="KW-0399">Innate immunity</keyword>
<dbReference type="InterPro" id="IPR002861">
    <property type="entry name" value="Reeler_dom"/>
</dbReference>
<accession>A0ABD3XBI5</accession>
<dbReference type="AlphaFoldDB" id="A0ABD3XBI5"/>
<evidence type="ECO:0000256" key="7">
    <source>
        <dbReference type="ARBA" id="ARBA00022859"/>
    </source>
</evidence>
<evidence type="ECO:0000256" key="8">
    <source>
        <dbReference type="ARBA" id="ARBA00023022"/>
    </source>
</evidence>
<feature type="domain" description="Reelin" evidence="10">
    <location>
        <begin position="6"/>
        <end position="179"/>
    </location>
</feature>
<evidence type="ECO:0000259" key="10">
    <source>
        <dbReference type="PROSITE" id="PS51019"/>
    </source>
</evidence>
<dbReference type="InterPro" id="IPR051237">
    <property type="entry name" value="Ferric-chelate_Red/DefProt"/>
</dbReference>